<keyword evidence="2" id="KW-1185">Reference proteome</keyword>
<accession>A0ABT7AW14</accession>
<dbReference type="EMBL" id="JAQOSP010000105">
    <property type="protein sequence ID" value="MDJ1171103.1"/>
    <property type="molecule type" value="Genomic_DNA"/>
</dbReference>
<evidence type="ECO:0000313" key="2">
    <source>
        <dbReference type="Proteomes" id="UP001235303"/>
    </source>
</evidence>
<dbReference type="RefSeq" id="WP_283754856.1">
    <property type="nucleotide sequence ID" value="NZ_JAQOSP010000105.1"/>
</dbReference>
<reference evidence="1 2" key="1">
    <citation type="submission" date="2023-01" db="EMBL/GenBank/DDBJ databases">
        <title>Novel diversity within Roseofilum (Cyanobacteria; Desertifilaceae) from marine benthic mats with descriptions of four novel species.</title>
        <authorList>
            <person name="Wang Y."/>
            <person name="Berthold D.E."/>
            <person name="Hu J."/>
            <person name="Lefler F.W."/>
            <person name="Laughinghouse H.D. IV."/>
        </authorList>
    </citation>
    <scope>NUCLEOTIDE SEQUENCE [LARGE SCALE GENOMIC DNA]</scope>
    <source>
        <strain evidence="1 2">BLCC-M154</strain>
    </source>
</reference>
<protein>
    <submittedName>
        <fullName evidence="1">Uncharacterized protein</fullName>
    </submittedName>
</protein>
<organism evidence="1 2">
    <name type="scientific">Roseofilum acuticapitatum BLCC-M154</name>
    <dbReference type="NCBI Taxonomy" id="3022444"/>
    <lineage>
        <taxon>Bacteria</taxon>
        <taxon>Bacillati</taxon>
        <taxon>Cyanobacteriota</taxon>
        <taxon>Cyanophyceae</taxon>
        <taxon>Desertifilales</taxon>
        <taxon>Desertifilaceae</taxon>
        <taxon>Roseofilum</taxon>
        <taxon>Roseofilum acuticapitatum</taxon>
    </lineage>
</organism>
<sequence length="48" mass="5435">MSIPSEITDLINRLNDEVIQVSSEDLGDLLGRVLEVKIKVERLVSRLE</sequence>
<gene>
    <name evidence="1" type="ORF">PMG71_16865</name>
</gene>
<evidence type="ECO:0000313" key="1">
    <source>
        <dbReference type="EMBL" id="MDJ1171103.1"/>
    </source>
</evidence>
<dbReference type="Proteomes" id="UP001235303">
    <property type="component" value="Unassembled WGS sequence"/>
</dbReference>
<comment type="caution">
    <text evidence="1">The sequence shown here is derived from an EMBL/GenBank/DDBJ whole genome shotgun (WGS) entry which is preliminary data.</text>
</comment>
<proteinExistence type="predicted"/>
<name>A0ABT7AW14_9CYAN</name>